<protein>
    <submittedName>
        <fullName evidence="7">Homoserine/homoserine lactone efflux protein</fullName>
    </submittedName>
</protein>
<dbReference type="RefSeq" id="WP_036513432.1">
    <property type="nucleotide sequence ID" value="NZ_AONB01000021.1"/>
</dbReference>
<feature type="transmembrane region" description="Helical" evidence="6">
    <location>
        <begin position="71"/>
        <end position="92"/>
    </location>
</feature>
<dbReference type="AlphaFoldDB" id="W9UY63"/>
<accession>W9UY63</accession>
<reference evidence="8" key="1">
    <citation type="submission" date="2012-11" db="EMBL/GenBank/DDBJ databases">
        <authorList>
            <person name="Singh A."/>
            <person name="Pinnaka A.K."/>
            <person name="Vaidya B."/>
        </authorList>
    </citation>
    <scope>NUCLEOTIDE SEQUENCE [LARGE SCALE GENOMIC DNA]</scope>
    <source>
        <strain evidence="8">AK23</strain>
    </source>
</reference>
<feature type="transmembrane region" description="Helical" evidence="6">
    <location>
        <begin position="194"/>
        <end position="212"/>
    </location>
</feature>
<evidence type="ECO:0000313" key="8">
    <source>
        <dbReference type="Proteomes" id="UP000019464"/>
    </source>
</evidence>
<evidence type="ECO:0000256" key="1">
    <source>
        <dbReference type="ARBA" id="ARBA00004651"/>
    </source>
</evidence>
<dbReference type="PANTHER" id="PTHR30086:SF20">
    <property type="entry name" value="ARGININE EXPORTER PROTEIN ARGO-RELATED"/>
    <property type="match status" value="1"/>
</dbReference>
<evidence type="ECO:0000256" key="4">
    <source>
        <dbReference type="ARBA" id="ARBA00022989"/>
    </source>
</evidence>
<dbReference type="OrthoDB" id="9804822at2"/>
<dbReference type="GO" id="GO:0005886">
    <property type="term" value="C:plasma membrane"/>
    <property type="evidence" value="ECO:0007669"/>
    <property type="project" value="UniProtKB-SubCell"/>
</dbReference>
<gene>
    <name evidence="7" type="primary">rhtB_3</name>
    <name evidence="7" type="ORF">D791_03338</name>
</gene>
<keyword evidence="3 6" id="KW-0812">Transmembrane</keyword>
<keyword evidence="4 6" id="KW-1133">Transmembrane helix</keyword>
<keyword evidence="2" id="KW-1003">Cell membrane</keyword>
<evidence type="ECO:0000256" key="6">
    <source>
        <dbReference type="SAM" id="Phobius"/>
    </source>
</evidence>
<name>W9UY63_9GAMM</name>
<feature type="transmembrane region" description="Helical" evidence="6">
    <location>
        <begin position="41"/>
        <end position="65"/>
    </location>
</feature>
<dbReference type="PANTHER" id="PTHR30086">
    <property type="entry name" value="ARGININE EXPORTER PROTEIN ARGO"/>
    <property type="match status" value="1"/>
</dbReference>
<dbReference type="PIRSF" id="PIRSF006324">
    <property type="entry name" value="LeuE"/>
    <property type="match status" value="1"/>
</dbReference>
<comment type="caution">
    <text evidence="7">The sequence shown here is derived from an EMBL/GenBank/DDBJ whole genome shotgun (WGS) entry which is preliminary data.</text>
</comment>
<reference evidence="7 8" key="2">
    <citation type="journal article" date="2015" name="Syst. Appl. Microbiol.">
        <title>Nitrincola nitratireducens sp. nov. isolated from a haloalkaline crater lake.</title>
        <authorList>
            <person name="Singh A."/>
            <person name="Vaidya B."/>
            <person name="Tanuku N.R."/>
            <person name="Pinnaka A.K."/>
        </authorList>
    </citation>
    <scope>NUCLEOTIDE SEQUENCE [LARGE SCALE GENOMIC DNA]</scope>
    <source>
        <strain evidence="7 8">AK23</strain>
    </source>
</reference>
<evidence type="ECO:0000256" key="5">
    <source>
        <dbReference type="ARBA" id="ARBA00023136"/>
    </source>
</evidence>
<evidence type="ECO:0000256" key="3">
    <source>
        <dbReference type="ARBA" id="ARBA00022692"/>
    </source>
</evidence>
<organism evidence="7 8">
    <name type="scientific">Nitrincola nitratireducens</name>
    <dbReference type="NCBI Taxonomy" id="1229521"/>
    <lineage>
        <taxon>Bacteria</taxon>
        <taxon>Pseudomonadati</taxon>
        <taxon>Pseudomonadota</taxon>
        <taxon>Gammaproteobacteria</taxon>
        <taxon>Oceanospirillales</taxon>
        <taxon>Oceanospirillaceae</taxon>
        <taxon>Nitrincola</taxon>
    </lineage>
</organism>
<dbReference type="GO" id="GO:0015171">
    <property type="term" value="F:amino acid transmembrane transporter activity"/>
    <property type="evidence" value="ECO:0007669"/>
    <property type="project" value="TreeGrafter"/>
</dbReference>
<sequence>MDDFTFWMFFVSAAIILNISPGPDLIYIISRTLSHGARVGLASAIGVCSGALIHVLAAAAGISAILKSSEIAFVIAKFIGAGYLVFLGIQALRSTGVSFETDKLNVSTKISPWLAFKQGVLVDALNPKVAIFFMAFLPQFVREDHGSVPTQLITLGLITIAIAIVIESFVVFLAARLTNYLQSNPSVSIRLDRIFGCILMVLAIQLVLTEWASI</sequence>
<feature type="transmembrane region" description="Helical" evidence="6">
    <location>
        <begin position="6"/>
        <end position="29"/>
    </location>
</feature>
<dbReference type="InterPro" id="IPR001123">
    <property type="entry name" value="LeuE-type"/>
</dbReference>
<keyword evidence="5 6" id="KW-0472">Membrane</keyword>
<proteinExistence type="predicted"/>
<dbReference type="Pfam" id="PF01810">
    <property type="entry name" value="LysE"/>
    <property type="match status" value="1"/>
</dbReference>
<dbReference type="STRING" id="1229521.D791_03338"/>
<comment type="subcellular location">
    <subcellularLocation>
        <location evidence="1">Cell membrane</location>
        <topology evidence="1">Multi-pass membrane protein</topology>
    </subcellularLocation>
</comment>
<dbReference type="EMBL" id="AONB01000021">
    <property type="protein sequence ID" value="EXJ09666.1"/>
    <property type="molecule type" value="Genomic_DNA"/>
</dbReference>
<dbReference type="Proteomes" id="UP000019464">
    <property type="component" value="Unassembled WGS sequence"/>
</dbReference>
<evidence type="ECO:0000313" key="7">
    <source>
        <dbReference type="EMBL" id="EXJ09666.1"/>
    </source>
</evidence>
<feature type="transmembrane region" description="Helical" evidence="6">
    <location>
        <begin position="152"/>
        <end position="174"/>
    </location>
</feature>
<keyword evidence="8" id="KW-1185">Reference proteome</keyword>
<evidence type="ECO:0000256" key="2">
    <source>
        <dbReference type="ARBA" id="ARBA00022475"/>
    </source>
</evidence>